<feature type="transmembrane region" description="Helical" evidence="7">
    <location>
        <begin position="7"/>
        <end position="27"/>
    </location>
</feature>
<dbReference type="GO" id="GO:0005886">
    <property type="term" value="C:plasma membrane"/>
    <property type="evidence" value="ECO:0007669"/>
    <property type="project" value="UniProtKB-SubCell"/>
</dbReference>
<comment type="similarity">
    <text evidence="2">Belongs to the CPA3 antiporters (TC 2.A.63) subunit B family.</text>
</comment>
<feature type="domain" description="MrpA C-terminal/MbhE" evidence="9">
    <location>
        <begin position="12"/>
        <end position="93"/>
    </location>
</feature>
<dbReference type="Pfam" id="PF04039">
    <property type="entry name" value="MnhB"/>
    <property type="match status" value="1"/>
</dbReference>
<proteinExistence type="inferred from homology"/>
<dbReference type="AlphaFoldDB" id="A0A1I4MMV9"/>
<evidence type="ECO:0000256" key="6">
    <source>
        <dbReference type="ARBA" id="ARBA00023136"/>
    </source>
</evidence>
<dbReference type="NCBIfam" id="NF006248">
    <property type="entry name" value="PRK08386.1"/>
    <property type="match status" value="1"/>
</dbReference>
<dbReference type="InterPro" id="IPR046806">
    <property type="entry name" value="MrpA_C/MbhE"/>
</dbReference>
<keyword evidence="5 7" id="KW-1133">Transmembrane helix</keyword>
<evidence type="ECO:0000313" key="10">
    <source>
        <dbReference type="EMBL" id="SFM04376.1"/>
    </source>
</evidence>
<name>A0A1I4MMV9_9FIRM</name>
<feature type="transmembrane region" description="Helical" evidence="7">
    <location>
        <begin position="208"/>
        <end position="231"/>
    </location>
</feature>
<evidence type="ECO:0000256" key="1">
    <source>
        <dbReference type="ARBA" id="ARBA00004651"/>
    </source>
</evidence>
<evidence type="ECO:0000256" key="2">
    <source>
        <dbReference type="ARBA" id="ARBA00009425"/>
    </source>
</evidence>
<dbReference type="Proteomes" id="UP000199006">
    <property type="component" value="Unassembled WGS sequence"/>
</dbReference>
<evidence type="ECO:0000313" key="11">
    <source>
        <dbReference type="Proteomes" id="UP000199006"/>
    </source>
</evidence>
<dbReference type="RefSeq" id="WP_089862643.1">
    <property type="nucleotide sequence ID" value="NZ_FOTI01000056.1"/>
</dbReference>
<evidence type="ECO:0000256" key="7">
    <source>
        <dbReference type="SAM" id="Phobius"/>
    </source>
</evidence>
<dbReference type="PANTHER" id="PTHR33932">
    <property type="entry name" value="NA(+)/H(+) ANTIPORTER SUBUNIT B"/>
    <property type="match status" value="1"/>
</dbReference>
<feature type="transmembrane region" description="Helical" evidence="7">
    <location>
        <begin position="106"/>
        <end position="126"/>
    </location>
</feature>
<keyword evidence="3" id="KW-1003">Cell membrane</keyword>
<sequence>MTGLLKKILIIVVLLFTTLALYLNFILMPEYQGLKTGVSNYIIQSALRDTGSLNLITAVLYDYRAFDSLGESTVIFGAVSGIVLILSRKMLPVSSKGLSFIVKRTLGIITPFIGLFGLYVISHGHLSPGGGFQGGVILAAISIIFSIVYGSAFDYRRYSPQKKTILETGGALTFLTIGLAGLFFEGAFLHNLNFLTAEPGTLLSAGSIPYINIGVGFKVGAGLAIIFYSMIQKTFEEDY</sequence>
<evidence type="ECO:0000256" key="5">
    <source>
        <dbReference type="ARBA" id="ARBA00022989"/>
    </source>
</evidence>
<comment type="subcellular location">
    <subcellularLocation>
        <location evidence="1">Cell membrane</location>
        <topology evidence="1">Multi-pass membrane protein</topology>
    </subcellularLocation>
</comment>
<dbReference type="OrthoDB" id="9798859at2"/>
<dbReference type="InterPro" id="IPR050622">
    <property type="entry name" value="CPA3_antiporter_subunitB"/>
</dbReference>
<feature type="domain" description="Na+/H+ antiporter MnhB subunit-related protein" evidence="8">
    <location>
        <begin position="101"/>
        <end position="223"/>
    </location>
</feature>
<keyword evidence="4 7" id="KW-0812">Transmembrane</keyword>
<feature type="transmembrane region" description="Helical" evidence="7">
    <location>
        <begin position="132"/>
        <end position="153"/>
    </location>
</feature>
<organism evidence="10 11">
    <name type="scientific">Halanaerobium salsuginis</name>
    <dbReference type="NCBI Taxonomy" id="29563"/>
    <lineage>
        <taxon>Bacteria</taxon>
        <taxon>Bacillati</taxon>
        <taxon>Bacillota</taxon>
        <taxon>Clostridia</taxon>
        <taxon>Halanaerobiales</taxon>
        <taxon>Halanaerobiaceae</taxon>
        <taxon>Halanaerobium</taxon>
    </lineage>
</organism>
<protein>
    <submittedName>
        <fullName evidence="10">Multicomponent Na+:H+ antiporter subunit B</fullName>
    </submittedName>
</protein>
<dbReference type="EMBL" id="FOTI01000056">
    <property type="protein sequence ID" value="SFM04376.1"/>
    <property type="molecule type" value="Genomic_DNA"/>
</dbReference>
<dbReference type="Pfam" id="PF20501">
    <property type="entry name" value="MbhE"/>
    <property type="match status" value="1"/>
</dbReference>
<keyword evidence="11" id="KW-1185">Reference proteome</keyword>
<accession>A0A1I4MMV9</accession>
<feature type="transmembrane region" description="Helical" evidence="7">
    <location>
        <begin position="69"/>
        <end position="86"/>
    </location>
</feature>
<dbReference type="InterPro" id="IPR007182">
    <property type="entry name" value="MnhB"/>
</dbReference>
<dbReference type="PANTHER" id="PTHR33932:SF4">
    <property type="entry name" value="NA(+)_H(+) ANTIPORTER SUBUNIT B"/>
    <property type="match status" value="1"/>
</dbReference>
<feature type="transmembrane region" description="Helical" evidence="7">
    <location>
        <begin position="165"/>
        <end position="188"/>
    </location>
</feature>
<evidence type="ECO:0000256" key="4">
    <source>
        <dbReference type="ARBA" id="ARBA00022692"/>
    </source>
</evidence>
<evidence type="ECO:0000256" key="3">
    <source>
        <dbReference type="ARBA" id="ARBA00022475"/>
    </source>
</evidence>
<keyword evidence="6 7" id="KW-0472">Membrane</keyword>
<evidence type="ECO:0000259" key="9">
    <source>
        <dbReference type="Pfam" id="PF20501"/>
    </source>
</evidence>
<gene>
    <name evidence="10" type="ORF">SAMN02983006_02653</name>
</gene>
<evidence type="ECO:0000259" key="8">
    <source>
        <dbReference type="Pfam" id="PF04039"/>
    </source>
</evidence>
<reference evidence="10 11" key="1">
    <citation type="submission" date="2016-10" db="EMBL/GenBank/DDBJ databases">
        <authorList>
            <person name="de Groot N.N."/>
        </authorList>
    </citation>
    <scope>NUCLEOTIDE SEQUENCE [LARGE SCALE GENOMIC DNA]</scope>
    <source>
        <strain evidence="10 11">ATCC 51327</strain>
    </source>
</reference>
<dbReference type="STRING" id="29563.SAMN02983006_02653"/>